<name>A0A846U1K9_9MICC</name>
<dbReference type="EMBL" id="JAAVUN010000001">
    <property type="protein sequence ID" value="NKE08611.1"/>
    <property type="molecule type" value="Genomic_DNA"/>
</dbReference>
<dbReference type="Proteomes" id="UP000521379">
    <property type="component" value="Unassembled WGS sequence"/>
</dbReference>
<feature type="compositionally biased region" description="Low complexity" evidence="1">
    <location>
        <begin position="18"/>
        <end position="27"/>
    </location>
</feature>
<feature type="region of interest" description="Disordered" evidence="1">
    <location>
        <begin position="1"/>
        <end position="27"/>
    </location>
</feature>
<gene>
    <name evidence="3" type="ORF">GTW58_01340</name>
</gene>
<evidence type="ECO:0000256" key="1">
    <source>
        <dbReference type="SAM" id="MobiDB-lite"/>
    </source>
</evidence>
<feature type="transmembrane region" description="Helical" evidence="2">
    <location>
        <begin position="75"/>
        <end position="98"/>
    </location>
</feature>
<evidence type="ECO:0000313" key="4">
    <source>
        <dbReference type="Proteomes" id="UP000521379"/>
    </source>
</evidence>
<feature type="region of interest" description="Disordered" evidence="1">
    <location>
        <begin position="119"/>
        <end position="147"/>
    </location>
</feature>
<keyword evidence="2" id="KW-0472">Membrane</keyword>
<reference evidence="3 4" key="1">
    <citation type="submission" date="2020-02" db="EMBL/GenBank/DDBJ databases">
        <authorList>
            <person name="Sun Q."/>
        </authorList>
    </citation>
    <scope>NUCLEOTIDE SEQUENCE [LARGE SCALE GENOMIC DNA]</scope>
    <source>
        <strain evidence="3 4">YIM 13062</strain>
    </source>
</reference>
<sequence length="147" mass="15733">MVLASHPADPNPQPPATQQSHQHGEQQQQYTEVMSYRRAPKLPVFLILGGALGAVVGMLVGVLGSGNAMFTTGQVVGYMIAIFTLLGFSVGAVVALILDRVSLKRAQEVQTRVEAHASERVVRRTAEHAPGNNRHAQVPDSESGVKE</sequence>
<protein>
    <submittedName>
        <fullName evidence="3">Uncharacterized protein</fullName>
    </submittedName>
</protein>
<keyword evidence="4" id="KW-1185">Reference proteome</keyword>
<evidence type="ECO:0000313" key="3">
    <source>
        <dbReference type="EMBL" id="NKE08611.1"/>
    </source>
</evidence>
<evidence type="ECO:0000256" key="2">
    <source>
        <dbReference type="SAM" id="Phobius"/>
    </source>
</evidence>
<organism evidence="3 4">
    <name type="scientific">Kocuria subflava</name>
    <dbReference type="NCBI Taxonomy" id="1736139"/>
    <lineage>
        <taxon>Bacteria</taxon>
        <taxon>Bacillati</taxon>
        <taxon>Actinomycetota</taxon>
        <taxon>Actinomycetes</taxon>
        <taxon>Micrococcales</taxon>
        <taxon>Micrococcaceae</taxon>
        <taxon>Kocuria</taxon>
    </lineage>
</organism>
<keyword evidence="2" id="KW-0812">Transmembrane</keyword>
<dbReference type="RefSeq" id="WP_157980503.1">
    <property type="nucleotide sequence ID" value="NZ_JAAVUN010000001.1"/>
</dbReference>
<proteinExistence type="predicted"/>
<comment type="caution">
    <text evidence="3">The sequence shown here is derived from an EMBL/GenBank/DDBJ whole genome shotgun (WGS) entry which is preliminary data.</text>
</comment>
<keyword evidence="2" id="KW-1133">Transmembrane helix</keyword>
<dbReference type="AlphaFoldDB" id="A0A846U1K9"/>
<accession>A0A846U1K9</accession>
<feature type="transmembrane region" description="Helical" evidence="2">
    <location>
        <begin position="44"/>
        <end position="63"/>
    </location>
</feature>